<dbReference type="Pfam" id="PF16344">
    <property type="entry name" value="FecR_C"/>
    <property type="match status" value="1"/>
</dbReference>
<dbReference type="Gene3D" id="3.55.50.30">
    <property type="match status" value="1"/>
</dbReference>
<name>A0A926JQ85_9FLAO</name>
<keyword evidence="1" id="KW-1133">Transmembrane helix</keyword>
<dbReference type="AlphaFoldDB" id="A0A926JQ85"/>
<evidence type="ECO:0000259" key="3">
    <source>
        <dbReference type="Pfam" id="PF16344"/>
    </source>
</evidence>
<feature type="domain" description="FecR protein" evidence="2">
    <location>
        <begin position="210"/>
        <end position="300"/>
    </location>
</feature>
<feature type="transmembrane region" description="Helical" evidence="1">
    <location>
        <begin position="115"/>
        <end position="134"/>
    </location>
</feature>
<dbReference type="RefSeq" id="WP_187964529.1">
    <property type="nucleotide sequence ID" value="NZ_JACVDC010000009.1"/>
</dbReference>
<dbReference type="PANTHER" id="PTHR30273">
    <property type="entry name" value="PERIPLASMIC SIGNAL SENSOR AND SIGMA FACTOR ACTIVATOR FECR-RELATED"/>
    <property type="match status" value="1"/>
</dbReference>
<reference evidence="4 5" key="1">
    <citation type="submission" date="2020-09" db="EMBL/GenBank/DDBJ databases">
        <title>Sinomicrobium weinanense sp. nov., a halophilic bacteria isolated from saline-alkali soil.</title>
        <authorList>
            <person name="Wu P."/>
            <person name="Ren H."/>
            <person name="Mei Y."/>
            <person name="Liang Y."/>
            <person name="Chen Z."/>
        </authorList>
    </citation>
    <scope>NUCLEOTIDE SEQUENCE [LARGE SCALE GENOMIC DNA]</scope>
    <source>
        <strain evidence="4 5">FJxs</strain>
    </source>
</reference>
<keyword evidence="5" id="KW-1185">Reference proteome</keyword>
<proteinExistence type="predicted"/>
<dbReference type="InterPro" id="IPR012373">
    <property type="entry name" value="Ferrdict_sens_TM"/>
</dbReference>
<feature type="domain" description="Protein FecR C-terminal" evidence="3">
    <location>
        <begin position="347"/>
        <end position="415"/>
    </location>
</feature>
<evidence type="ECO:0000313" key="5">
    <source>
        <dbReference type="Proteomes" id="UP000653730"/>
    </source>
</evidence>
<keyword evidence="1" id="KW-0472">Membrane</keyword>
<gene>
    <name evidence="4" type="ORF">IBL28_05345</name>
</gene>
<sequence length="421" mass="48585">MKYKKYDVNDFVLDEHFQKWVLHSDKETDAFWAKWLMSHPEKEEVVLEAVSMVQSLHKRKSKFTIQDIQDIWDKIDKDRAAYERQKDLGREPDTENLFPFEEDDKKQEAPKRIFPWLRAAAMIVVIIGSSYGVYVTGVFNKKAKLNTEPRVTLELQDGTIKTLSEQGSGMVTTVNGKQVVKQEKTTLIYRQDNATAEDGELVYNQLTVPYGKTFELVLADGSKVMLNSGSKLRYPVNFLKGSPRNVFLDGEAYFQVAKDTTRTFTVVTDHMNTEVYGTTFNVSSYKNEKNTFSVLLEGSIGVYQPNSTERGFVVKIEPGQRAVFENGKIDVEQVNVHKYTAWTTGELFFMKDRFELVLKELERHYNVSIDNRYYELNEIPFTATFTNDESLDKVLKLFQAHTPFTYKRNGNIITINKPPNN</sequence>
<comment type="caution">
    <text evidence="4">The sequence shown here is derived from an EMBL/GenBank/DDBJ whole genome shotgun (WGS) entry which is preliminary data.</text>
</comment>
<dbReference type="Pfam" id="PF04773">
    <property type="entry name" value="FecR"/>
    <property type="match status" value="1"/>
</dbReference>
<dbReference type="GO" id="GO:0016989">
    <property type="term" value="F:sigma factor antagonist activity"/>
    <property type="evidence" value="ECO:0007669"/>
    <property type="project" value="TreeGrafter"/>
</dbReference>
<accession>A0A926JQ85</accession>
<dbReference type="Proteomes" id="UP000653730">
    <property type="component" value="Unassembled WGS sequence"/>
</dbReference>
<dbReference type="InterPro" id="IPR032508">
    <property type="entry name" value="FecR_C"/>
</dbReference>
<evidence type="ECO:0000256" key="1">
    <source>
        <dbReference type="SAM" id="Phobius"/>
    </source>
</evidence>
<dbReference type="EMBL" id="JACVDC010000009">
    <property type="protein sequence ID" value="MBC9795379.1"/>
    <property type="molecule type" value="Genomic_DNA"/>
</dbReference>
<evidence type="ECO:0000259" key="2">
    <source>
        <dbReference type="Pfam" id="PF04773"/>
    </source>
</evidence>
<dbReference type="InterPro" id="IPR006860">
    <property type="entry name" value="FecR"/>
</dbReference>
<organism evidence="4 5">
    <name type="scientific">Sinomicrobium weinanense</name>
    <dbReference type="NCBI Taxonomy" id="2842200"/>
    <lineage>
        <taxon>Bacteria</taxon>
        <taxon>Pseudomonadati</taxon>
        <taxon>Bacteroidota</taxon>
        <taxon>Flavobacteriia</taxon>
        <taxon>Flavobacteriales</taxon>
        <taxon>Flavobacteriaceae</taxon>
        <taxon>Sinomicrobium</taxon>
    </lineage>
</organism>
<dbReference type="Gene3D" id="2.60.120.1440">
    <property type="match status" value="1"/>
</dbReference>
<keyword evidence="1" id="KW-0812">Transmembrane</keyword>
<evidence type="ECO:0000313" key="4">
    <source>
        <dbReference type="EMBL" id="MBC9795379.1"/>
    </source>
</evidence>
<dbReference type="PANTHER" id="PTHR30273:SF2">
    <property type="entry name" value="PROTEIN FECR"/>
    <property type="match status" value="1"/>
</dbReference>
<protein>
    <submittedName>
        <fullName evidence="4">DUF4974 domain-containing protein</fullName>
    </submittedName>
</protein>